<dbReference type="EMBL" id="CP013910">
    <property type="protein sequence ID" value="ALW89170.1"/>
    <property type="molecule type" value="Genomic_DNA"/>
</dbReference>
<dbReference type="PROSITE" id="PS51257">
    <property type="entry name" value="PROKAR_LIPOPROTEIN"/>
    <property type="match status" value="1"/>
</dbReference>
<keyword evidence="3" id="KW-1185">Reference proteome</keyword>
<evidence type="ECO:0000256" key="1">
    <source>
        <dbReference type="SAM" id="SignalP"/>
    </source>
</evidence>
<proteinExistence type="predicted"/>
<keyword evidence="1" id="KW-0732">Signal</keyword>
<evidence type="ECO:0000313" key="2">
    <source>
        <dbReference type="EMBL" id="ALW89170.1"/>
    </source>
</evidence>
<feature type="signal peptide" evidence="1">
    <location>
        <begin position="1"/>
        <end position="22"/>
    </location>
</feature>
<dbReference type="Proteomes" id="UP000060071">
    <property type="component" value="Chromosome"/>
</dbReference>
<organism evidence="2 3">
    <name type="scientific">Deinococcus actinosclerus</name>
    <dbReference type="NCBI Taxonomy" id="1768108"/>
    <lineage>
        <taxon>Bacteria</taxon>
        <taxon>Thermotogati</taxon>
        <taxon>Deinococcota</taxon>
        <taxon>Deinococci</taxon>
        <taxon>Deinococcales</taxon>
        <taxon>Deinococcaceae</taxon>
        <taxon>Deinococcus</taxon>
    </lineage>
</organism>
<protein>
    <recommendedName>
        <fullName evidence="4">Lipoprotein</fullName>
    </recommendedName>
</protein>
<feature type="chain" id="PRO_5045626189" description="Lipoprotein" evidence="1">
    <location>
        <begin position="23"/>
        <end position="142"/>
    </location>
</feature>
<sequence>MKPLTILPLLGLLAACAPTTQAQPTYTFEGNTRFVFLVQKIRVTYTVNPVTHEARGEYRNLSSGDTFTLRGTHLPSARGDLLTATIDPGDTPRLNASLLGLGIGNVSLKASGTLAATITAGTLTGTLRVNGFNYPITLTRAP</sequence>
<gene>
    <name evidence="2" type="ORF">AUC44_09900</name>
</gene>
<reference evidence="2 3" key="1">
    <citation type="submission" date="2015-12" db="EMBL/GenBank/DDBJ databases">
        <authorList>
            <person name="Kim M.K."/>
            <person name="Srinivasan S."/>
            <person name="Lee J.-J."/>
            <person name="Kim K."/>
        </authorList>
    </citation>
    <scope>NUCLEOTIDE SEQUENCE [LARGE SCALE GENOMIC DNA]</scope>
    <source>
        <strain evidence="2 3">BM2</strain>
    </source>
</reference>
<accession>A0ABN4K7K0</accession>
<evidence type="ECO:0000313" key="3">
    <source>
        <dbReference type="Proteomes" id="UP000060071"/>
    </source>
</evidence>
<dbReference type="RefSeq" id="WP_062158481.1">
    <property type="nucleotide sequence ID" value="NZ_CP013910.1"/>
</dbReference>
<name>A0ABN4K7K0_9DEIO</name>
<evidence type="ECO:0008006" key="4">
    <source>
        <dbReference type="Google" id="ProtNLM"/>
    </source>
</evidence>